<dbReference type="EMBL" id="JAFDVH010000013">
    <property type="protein sequence ID" value="KAG7466428.1"/>
    <property type="molecule type" value="Genomic_DNA"/>
</dbReference>
<dbReference type="PANTHER" id="PTHR34648">
    <property type="entry name" value="CLOCK-INTERACTING PACEMAKER"/>
    <property type="match status" value="1"/>
</dbReference>
<feature type="compositionally biased region" description="Low complexity" evidence="1">
    <location>
        <begin position="81"/>
        <end position="105"/>
    </location>
</feature>
<keyword evidence="4" id="KW-1185">Reference proteome</keyword>
<name>A0A9D3PVH3_MEGAT</name>
<evidence type="ECO:0000256" key="1">
    <source>
        <dbReference type="SAM" id="MobiDB-lite"/>
    </source>
</evidence>
<organism evidence="3 4">
    <name type="scientific">Megalops atlanticus</name>
    <name type="common">Tarpon</name>
    <name type="synonym">Clupea gigantea</name>
    <dbReference type="NCBI Taxonomy" id="7932"/>
    <lineage>
        <taxon>Eukaryota</taxon>
        <taxon>Metazoa</taxon>
        <taxon>Chordata</taxon>
        <taxon>Craniata</taxon>
        <taxon>Vertebrata</taxon>
        <taxon>Euteleostomi</taxon>
        <taxon>Actinopterygii</taxon>
        <taxon>Neopterygii</taxon>
        <taxon>Teleostei</taxon>
        <taxon>Elopiformes</taxon>
        <taxon>Megalopidae</taxon>
        <taxon>Megalops</taxon>
    </lineage>
</organism>
<keyword evidence="2" id="KW-0732">Signal</keyword>
<dbReference type="OrthoDB" id="6374619at2759"/>
<dbReference type="Pfam" id="PF15800">
    <property type="entry name" value="CiPC"/>
    <property type="match status" value="1"/>
</dbReference>
<dbReference type="GO" id="GO:0042754">
    <property type="term" value="P:negative regulation of circadian rhythm"/>
    <property type="evidence" value="ECO:0007669"/>
    <property type="project" value="InterPro"/>
</dbReference>
<feature type="compositionally biased region" description="Polar residues" evidence="1">
    <location>
        <begin position="116"/>
        <end position="130"/>
    </location>
</feature>
<dbReference type="InterPro" id="IPR031602">
    <property type="entry name" value="CIPC"/>
</dbReference>
<evidence type="ECO:0000256" key="2">
    <source>
        <dbReference type="SAM" id="SignalP"/>
    </source>
</evidence>
<dbReference type="AlphaFoldDB" id="A0A9D3PVH3"/>
<evidence type="ECO:0000313" key="4">
    <source>
        <dbReference type="Proteomes" id="UP001046870"/>
    </source>
</evidence>
<feature type="region of interest" description="Disordered" evidence="1">
    <location>
        <begin position="44"/>
        <end position="153"/>
    </location>
</feature>
<dbReference type="Proteomes" id="UP001046870">
    <property type="component" value="Chromosome 13"/>
</dbReference>
<protein>
    <submittedName>
        <fullName evidence="3">Uncharacterized protein</fullName>
    </submittedName>
</protein>
<dbReference type="GO" id="GO:0005634">
    <property type="term" value="C:nucleus"/>
    <property type="evidence" value="ECO:0007669"/>
    <property type="project" value="TreeGrafter"/>
</dbReference>
<dbReference type="PANTHER" id="PTHR34648:SF6">
    <property type="entry name" value="CLOCK-INTERACTING PACEMAKER-RELATED"/>
    <property type="match status" value="1"/>
</dbReference>
<comment type="caution">
    <text evidence="3">The sequence shown here is derived from an EMBL/GenBank/DDBJ whole genome shotgun (WGS) entry which is preliminary data.</text>
</comment>
<evidence type="ECO:0000313" key="3">
    <source>
        <dbReference type="EMBL" id="KAG7466428.1"/>
    </source>
</evidence>
<proteinExistence type="predicted"/>
<feature type="chain" id="PRO_5038691278" evidence="2">
    <location>
        <begin position="18"/>
        <end position="153"/>
    </location>
</feature>
<dbReference type="GO" id="GO:0045892">
    <property type="term" value="P:negative regulation of DNA-templated transcription"/>
    <property type="evidence" value="ECO:0007669"/>
    <property type="project" value="InterPro"/>
</dbReference>
<reference evidence="3" key="1">
    <citation type="submission" date="2021-01" db="EMBL/GenBank/DDBJ databases">
        <authorList>
            <person name="Zahm M."/>
            <person name="Roques C."/>
            <person name="Cabau C."/>
            <person name="Klopp C."/>
            <person name="Donnadieu C."/>
            <person name="Jouanno E."/>
            <person name="Lampietro C."/>
            <person name="Louis A."/>
            <person name="Herpin A."/>
            <person name="Echchiki A."/>
            <person name="Berthelot C."/>
            <person name="Parey E."/>
            <person name="Roest-Crollius H."/>
            <person name="Braasch I."/>
            <person name="Postlethwait J."/>
            <person name="Bobe J."/>
            <person name="Montfort J."/>
            <person name="Bouchez O."/>
            <person name="Begum T."/>
            <person name="Mejri S."/>
            <person name="Adams A."/>
            <person name="Chen W.-J."/>
            <person name="Guiguen Y."/>
        </authorList>
    </citation>
    <scope>NUCLEOTIDE SEQUENCE</scope>
    <source>
        <strain evidence="3">YG-15Mar2019-1</strain>
        <tissue evidence="3">Brain</tissue>
    </source>
</reference>
<gene>
    <name evidence="3" type="ORF">MATL_G00164650</name>
</gene>
<feature type="signal peptide" evidence="2">
    <location>
        <begin position="1"/>
        <end position="17"/>
    </location>
</feature>
<accession>A0A9D3PVH3</accession>
<sequence>MMMIMMIMMMFFQPNTPAPTLKPWGFQPTLEMLPQPQVVFLQPVVSNSSTASQKGGPDKRRRSRKYLPILKSYPKIAPHPGESSSEKSGSSSSERSSSSSSQGGQHRSHPRREKQPGSTSDPSTRTSCPVSPSRHGMLPHRRRHPGDHEAGPG</sequence>
<feature type="non-terminal residue" evidence="3">
    <location>
        <position position="153"/>
    </location>
</feature>